<gene>
    <name evidence="1" type="ORF">PsYK624_170150</name>
</gene>
<dbReference type="Proteomes" id="UP000703269">
    <property type="component" value="Unassembled WGS sequence"/>
</dbReference>
<protein>
    <submittedName>
        <fullName evidence="1">Uncharacterized protein</fullName>
    </submittedName>
</protein>
<evidence type="ECO:0000313" key="1">
    <source>
        <dbReference type="EMBL" id="GJF00717.1"/>
    </source>
</evidence>
<dbReference type="EMBL" id="BPQB01000188">
    <property type="protein sequence ID" value="GJF00717.1"/>
    <property type="molecule type" value="Genomic_DNA"/>
</dbReference>
<dbReference type="AlphaFoldDB" id="A0A9P3GSY3"/>
<name>A0A9P3GSY3_9APHY</name>
<sequence>MDYPYHSRKTTLLSLANELLLLLRDNLEPDDLLAHACYYLLHPRTRACYAAYDNDPRFWTSLLFESGLAASCCEADPSGVVWRRMAIECAEHAWECKHSACGIQRLEENRARLQRARELRDPELWDGCSPLDTTDADKVAIRIQQNPLFEWIDFNSAFPPVHLPDRMRSILIGACAFLRETLDDNSGWLPTDLIGLHPVACRSFATFPPINILAIREDLLNRGKDLIVTNIHGATVLDALTALSTILEVEMDADDIDALVDFEIWPEYEYNDWESDSEPGPFPWGWPLKHAAWTARRVGNLFQLAQWTGFNFDIVTDEVIAFVDFKSKPLPESAWSHTVEYTYPKTEFAAANALDGFQDL</sequence>
<evidence type="ECO:0000313" key="2">
    <source>
        <dbReference type="Proteomes" id="UP000703269"/>
    </source>
</evidence>
<comment type="caution">
    <text evidence="1">The sequence shown here is derived from an EMBL/GenBank/DDBJ whole genome shotgun (WGS) entry which is preliminary data.</text>
</comment>
<dbReference type="OrthoDB" id="2803395at2759"/>
<reference evidence="1 2" key="1">
    <citation type="submission" date="2021-08" db="EMBL/GenBank/DDBJ databases">
        <title>Draft Genome Sequence of Phanerochaete sordida strain YK-624.</title>
        <authorList>
            <person name="Mori T."/>
            <person name="Dohra H."/>
            <person name="Suzuki T."/>
            <person name="Kawagishi H."/>
            <person name="Hirai H."/>
        </authorList>
    </citation>
    <scope>NUCLEOTIDE SEQUENCE [LARGE SCALE GENOMIC DNA]</scope>
    <source>
        <strain evidence="1 2">YK-624</strain>
    </source>
</reference>
<proteinExistence type="predicted"/>
<keyword evidence="2" id="KW-1185">Reference proteome</keyword>
<organism evidence="1 2">
    <name type="scientific">Phanerochaete sordida</name>
    <dbReference type="NCBI Taxonomy" id="48140"/>
    <lineage>
        <taxon>Eukaryota</taxon>
        <taxon>Fungi</taxon>
        <taxon>Dikarya</taxon>
        <taxon>Basidiomycota</taxon>
        <taxon>Agaricomycotina</taxon>
        <taxon>Agaricomycetes</taxon>
        <taxon>Polyporales</taxon>
        <taxon>Phanerochaetaceae</taxon>
        <taxon>Phanerochaete</taxon>
    </lineage>
</organism>
<accession>A0A9P3GSY3</accession>